<dbReference type="Proteomes" id="UP000322667">
    <property type="component" value="Chromosome D06"/>
</dbReference>
<evidence type="ECO:0000313" key="2">
    <source>
        <dbReference type="Proteomes" id="UP000322667"/>
    </source>
</evidence>
<reference evidence="1 2" key="1">
    <citation type="submission" date="2019-07" db="EMBL/GenBank/DDBJ databases">
        <title>WGS assembly of Gossypium tomentosum.</title>
        <authorList>
            <person name="Chen Z.J."/>
            <person name="Sreedasyam A."/>
            <person name="Ando A."/>
            <person name="Song Q."/>
            <person name="De L."/>
            <person name="Hulse-Kemp A."/>
            <person name="Ding M."/>
            <person name="Ye W."/>
            <person name="Kirkbride R."/>
            <person name="Jenkins J."/>
            <person name="Plott C."/>
            <person name="Lovell J."/>
            <person name="Lin Y.-M."/>
            <person name="Vaughn R."/>
            <person name="Liu B."/>
            <person name="Li W."/>
            <person name="Simpson S."/>
            <person name="Scheffler B."/>
            <person name="Saski C."/>
            <person name="Grover C."/>
            <person name="Hu G."/>
            <person name="Conover J."/>
            <person name="Carlson J."/>
            <person name="Shu S."/>
            <person name="Boston L."/>
            <person name="Williams M."/>
            <person name="Peterson D."/>
            <person name="Mcgee K."/>
            <person name="Jones D."/>
            <person name="Wendel J."/>
            <person name="Stelly D."/>
            <person name="Grimwood J."/>
            <person name="Schmutz J."/>
        </authorList>
    </citation>
    <scope>NUCLEOTIDE SEQUENCE [LARGE SCALE GENOMIC DNA]</scope>
    <source>
        <strain evidence="1">7179.01</strain>
    </source>
</reference>
<proteinExistence type="predicted"/>
<protein>
    <submittedName>
        <fullName evidence="1">Uncharacterized protein</fullName>
    </submittedName>
</protein>
<name>A0A5D2KL89_GOSTO</name>
<evidence type="ECO:0000313" key="1">
    <source>
        <dbReference type="EMBL" id="TYH67644.1"/>
    </source>
</evidence>
<sequence>MGNNGKSRVWTGTGVELVGGTLHNYYNYYYLAAIVLIEQAPLLFCRPPHPLPSCLNACLPIAPSFHFFFKQYDFNLMNIKVKTEESMYYTGSCKIRQMVGSEENLSSKELLQRTTKT</sequence>
<organism evidence="1 2">
    <name type="scientific">Gossypium tomentosum</name>
    <name type="common">Hawaiian cotton</name>
    <name type="synonym">Gossypium sandvicense</name>
    <dbReference type="NCBI Taxonomy" id="34277"/>
    <lineage>
        <taxon>Eukaryota</taxon>
        <taxon>Viridiplantae</taxon>
        <taxon>Streptophyta</taxon>
        <taxon>Embryophyta</taxon>
        <taxon>Tracheophyta</taxon>
        <taxon>Spermatophyta</taxon>
        <taxon>Magnoliopsida</taxon>
        <taxon>eudicotyledons</taxon>
        <taxon>Gunneridae</taxon>
        <taxon>Pentapetalae</taxon>
        <taxon>rosids</taxon>
        <taxon>malvids</taxon>
        <taxon>Malvales</taxon>
        <taxon>Malvaceae</taxon>
        <taxon>Malvoideae</taxon>
        <taxon>Gossypium</taxon>
    </lineage>
</organism>
<accession>A0A5D2KL89</accession>
<dbReference type="AlphaFoldDB" id="A0A5D2KL89"/>
<dbReference type="EMBL" id="CM017628">
    <property type="protein sequence ID" value="TYH67644.1"/>
    <property type="molecule type" value="Genomic_DNA"/>
</dbReference>
<keyword evidence="2" id="KW-1185">Reference proteome</keyword>
<gene>
    <name evidence="1" type="ORF">ES332_D06G202900v1</name>
</gene>